<accession>A0AA96RE52</accession>
<dbReference type="Pfam" id="PF13088">
    <property type="entry name" value="BNR_2"/>
    <property type="match status" value="1"/>
</dbReference>
<feature type="domain" description="Sialidase" evidence="1">
    <location>
        <begin position="48"/>
        <end position="313"/>
    </location>
</feature>
<evidence type="ECO:0000259" key="1">
    <source>
        <dbReference type="Pfam" id="PF13088"/>
    </source>
</evidence>
<dbReference type="InterPro" id="IPR036278">
    <property type="entry name" value="Sialidase_sf"/>
</dbReference>
<dbReference type="PANTHER" id="PTHR43752">
    <property type="entry name" value="BNR/ASP-BOX REPEAT FAMILY PROTEIN"/>
    <property type="match status" value="1"/>
</dbReference>
<organism evidence="2 3">
    <name type="scientific">Paenibacillus aurantius</name>
    <dbReference type="NCBI Taxonomy" id="2918900"/>
    <lineage>
        <taxon>Bacteria</taxon>
        <taxon>Bacillati</taxon>
        <taxon>Bacillota</taxon>
        <taxon>Bacilli</taxon>
        <taxon>Bacillales</taxon>
        <taxon>Paenibacillaceae</taxon>
        <taxon>Paenibacillus</taxon>
    </lineage>
</organism>
<dbReference type="InterPro" id="IPR011040">
    <property type="entry name" value="Sialidase"/>
</dbReference>
<dbReference type="RefSeq" id="WP_315605832.1">
    <property type="nucleotide sequence ID" value="NZ_CP130318.1"/>
</dbReference>
<dbReference type="GO" id="GO:0016798">
    <property type="term" value="F:hydrolase activity, acting on glycosyl bonds"/>
    <property type="evidence" value="ECO:0007669"/>
    <property type="project" value="UniProtKB-KW"/>
</dbReference>
<reference evidence="2 3" key="1">
    <citation type="submission" date="2022-02" db="EMBL/GenBank/DDBJ databases">
        <title>Paenibacillus sp. MBLB1776 Whole Genome Shotgun Sequencing.</title>
        <authorList>
            <person name="Hwang C.Y."/>
            <person name="Cho E.-S."/>
            <person name="Seo M.-J."/>
        </authorList>
    </citation>
    <scope>NUCLEOTIDE SEQUENCE [LARGE SCALE GENOMIC DNA]</scope>
    <source>
        <strain evidence="2 3">MBLB1776</strain>
    </source>
</reference>
<dbReference type="PANTHER" id="PTHR43752:SF2">
    <property type="entry name" value="BNR_ASP-BOX REPEAT FAMILY PROTEIN"/>
    <property type="match status" value="1"/>
</dbReference>
<keyword evidence="2" id="KW-0378">Hydrolase</keyword>
<dbReference type="KEGG" id="paun:MJA45_03050"/>
<dbReference type="CDD" id="cd15482">
    <property type="entry name" value="Sialidase_non-viral"/>
    <property type="match status" value="1"/>
</dbReference>
<sequence>MLEQKGKIVLDLRPGPGNPRNSEGAFLEGNDGGLLFVYSRFNGDSPDDTGKACVAARRSEDGGETWNGDEIIATPEDHGAHNLMSVSLLRMQNGEMGLFYLLRFGWNDTRLHLRRSSDEGRSWSEPVCCIPGPGYYVTNNDRVMRLSTGRLVIPAGFHKMKTNSTTDWASFDGRAFACFFLSDDDGRTWREAKTFCAMTVPHSKSGLQEPGVVELESGVLWAWARTDMGYQYEMFSIDEGETWSQPTPSRFTSPNSPLSMKRDPNGGQLLAVWNPIPNYETRELEKHSWGRTPLVAAISRDEGRSWGTPFAVERVEDRGGIVIRRFILPGKPFCLLIALANRRMGSAWRG</sequence>
<dbReference type="EC" id="3.2.1.-" evidence="2"/>
<dbReference type="Proteomes" id="UP001305702">
    <property type="component" value="Chromosome"/>
</dbReference>
<proteinExistence type="predicted"/>
<dbReference type="EMBL" id="CP130318">
    <property type="protein sequence ID" value="WNQ12055.1"/>
    <property type="molecule type" value="Genomic_DNA"/>
</dbReference>
<dbReference type="SUPFAM" id="SSF50939">
    <property type="entry name" value="Sialidases"/>
    <property type="match status" value="1"/>
</dbReference>
<evidence type="ECO:0000313" key="2">
    <source>
        <dbReference type="EMBL" id="WNQ12055.1"/>
    </source>
</evidence>
<dbReference type="AlphaFoldDB" id="A0AA96RE52"/>
<protein>
    <submittedName>
        <fullName evidence="2">Sialidase family protein</fullName>
        <ecNumber evidence="2">3.2.1.-</ecNumber>
    </submittedName>
</protein>
<keyword evidence="2" id="KW-0326">Glycosidase</keyword>
<gene>
    <name evidence="2" type="ORF">MJA45_03050</name>
</gene>
<dbReference type="Gene3D" id="2.120.10.10">
    <property type="match status" value="1"/>
</dbReference>
<name>A0AA96RE52_9BACL</name>
<keyword evidence="3" id="KW-1185">Reference proteome</keyword>
<evidence type="ECO:0000313" key="3">
    <source>
        <dbReference type="Proteomes" id="UP001305702"/>
    </source>
</evidence>